<protein>
    <recommendedName>
        <fullName evidence="4">Secreted protein</fullName>
    </recommendedName>
</protein>
<name>A0A286M341_GRABC</name>
<proteinExistence type="predicted"/>
<evidence type="ECO:0000313" key="2">
    <source>
        <dbReference type="EMBL" id="ASV62440.1"/>
    </source>
</evidence>
<evidence type="ECO:0008006" key="4">
    <source>
        <dbReference type="Google" id="ProtNLM"/>
    </source>
</evidence>
<dbReference type="OrthoDB" id="9903909at2"/>
<dbReference type="RefSeq" id="WP_043452890.1">
    <property type="nucleotide sequence ID" value="NC_008343.2"/>
</dbReference>
<gene>
    <name evidence="2" type="ordered locus">GbCGDNIH1_5068</name>
</gene>
<dbReference type="EMBL" id="CP000394">
    <property type="protein sequence ID" value="ASV62440.1"/>
    <property type="molecule type" value="Genomic_DNA"/>
</dbReference>
<organism evidence="2 3">
    <name type="scientific">Granulibacter bethesdensis (strain ATCC BAA-1260 / CGDNIH1)</name>
    <dbReference type="NCBI Taxonomy" id="391165"/>
    <lineage>
        <taxon>Bacteria</taxon>
        <taxon>Pseudomonadati</taxon>
        <taxon>Pseudomonadota</taxon>
        <taxon>Alphaproteobacteria</taxon>
        <taxon>Acetobacterales</taxon>
        <taxon>Acetobacteraceae</taxon>
        <taxon>Granulibacter</taxon>
    </lineage>
</organism>
<accession>A0A286M341</accession>
<dbReference type="Proteomes" id="UP000001963">
    <property type="component" value="Chromosome"/>
</dbReference>
<keyword evidence="1" id="KW-0732">Signal</keyword>
<evidence type="ECO:0000256" key="1">
    <source>
        <dbReference type="SAM" id="SignalP"/>
    </source>
</evidence>
<dbReference type="AlphaFoldDB" id="A0A286M341"/>
<sequence>MRKAIIAVIALLLGAAAPASYVQICTAPCVAQDGTTQPAGTVLNRAIWIEPPAHDATTEWQPDQGQALYHPVTSIKEGAS</sequence>
<evidence type="ECO:0000313" key="3">
    <source>
        <dbReference type="Proteomes" id="UP000001963"/>
    </source>
</evidence>
<reference evidence="2 3" key="1">
    <citation type="journal article" date="2007" name="J. Bacteriol.">
        <title>Genome sequence analysis of the emerging human pathogenic acetic acid bacterium Granulibacter bethesdensis.</title>
        <authorList>
            <person name="Greenberg D.E."/>
            <person name="Porcella S.F."/>
            <person name="Zelazny A.M."/>
            <person name="Virtaneva K."/>
            <person name="Sturdevant D.E."/>
            <person name="Kupko J.J.III."/>
            <person name="Barbian K.D."/>
            <person name="Babar A."/>
            <person name="Dorward D.W."/>
            <person name="Holland S.M."/>
        </authorList>
    </citation>
    <scope>NUCLEOTIDE SEQUENCE [LARGE SCALE GENOMIC DNA]</scope>
    <source>
        <strain evidence="3">ATCC BAA-1260 / CGDNIH1</strain>
    </source>
</reference>
<feature type="chain" id="PRO_5011677366" description="Secreted protein" evidence="1">
    <location>
        <begin position="23"/>
        <end position="80"/>
    </location>
</feature>
<keyword evidence="3" id="KW-1185">Reference proteome</keyword>
<feature type="signal peptide" evidence="1">
    <location>
        <begin position="1"/>
        <end position="22"/>
    </location>
</feature>
<dbReference type="KEGG" id="gbe:GbCGDNIH1_5068"/>